<dbReference type="InterPro" id="IPR042174">
    <property type="entry name" value="RecF_2"/>
</dbReference>
<comment type="similarity">
    <text evidence="2 9">Belongs to the RecF family.</text>
</comment>
<dbReference type="PANTHER" id="PTHR32182">
    <property type="entry name" value="DNA REPLICATION AND REPAIR PROTEIN RECF"/>
    <property type="match status" value="1"/>
</dbReference>
<keyword evidence="9" id="KW-0234">DNA repair</keyword>
<keyword evidence="6 9" id="KW-0547">Nucleotide-binding</keyword>
<keyword evidence="4 9" id="KW-0963">Cytoplasm</keyword>
<comment type="subcellular location">
    <subcellularLocation>
        <location evidence="1 9">Cytoplasm</location>
    </subcellularLocation>
</comment>
<evidence type="ECO:0000256" key="2">
    <source>
        <dbReference type="ARBA" id="ARBA00008016"/>
    </source>
</evidence>
<dbReference type="InterPro" id="IPR018078">
    <property type="entry name" value="DNA-binding_RecF_CS"/>
</dbReference>
<keyword evidence="9" id="KW-0742">SOS response</keyword>
<dbReference type="NCBIfam" id="TIGR00611">
    <property type="entry name" value="recf"/>
    <property type="match status" value="1"/>
</dbReference>
<evidence type="ECO:0000256" key="6">
    <source>
        <dbReference type="ARBA" id="ARBA00022741"/>
    </source>
</evidence>
<evidence type="ECO:0000313" key="11">
    <source>
        <dbReference type="EMBL" id="MDT0495778.1"/>
    </source>
</evidence>
<evidence type="ECO:0000256" key="1">
    <source>
        <dbReference type="ARBA" id="ARBA00004496"/>
    </source>
</evidence>
<comment type="caution">
    <text evidence="11">The sequence shown here is derived from an EMBL/GenBank/DDBJ whole genome shotgun (WGS) entry which is preliminary data.</text>
</comment>
<dbReference type="Pfam" id="PF02463">
    <property type="entry name" value="SMC_N"/>
    <property type="match status" value="1"/>
</dbReference>
<reference evidence="11 12" key="1">
    <citation type="submission" date="2023-09" db="EMBL/GenBank/DDBJ databases">
        <authorList>
            <person name="Rey-Velasco X."/>
        </authorList>
    </citation>
    <scope>NUCLEOTIDE SEQUENCE [LARGE SCALE GENOMIC DNA]</scope>
    <source>
        <strain evidence="11 12">W345</strain>
    </source>
</reference>
<sequence>MWLSALAAQNFRCLEKYSIEPHARLNLFVGANAAGKTSLLESIFVLGRARSFRGSSAGELAGPAGQHWGVRGRLQSADDGTPGSAMLMRWQNGQTSVHIDSHEAKRAELVERLPIQVIDPAQHRLLEDGPGYRRRYLDWGVFHVEHRFLKVWRTYERALRQRNQALRQSASDRLLRAWDNDLINSAVQVAELRKAYLERLRPILNHHVGRLLGIERWTVELQQGWRRELGFAEALDAGRDRDRRMRQTVEGPHRAELRIRFGEHSVRNHVSRGQQKMLIAALVLAQAELIRIERGAPPILLIDDLPAELGAEFQSRFVDVLKTYEGQLFITALQIDPGLQALLGGTLFHVEQGQVRSRDD</sequence>
<evidence type="ECO:0000256" key="7">
    <source>
        <dbReference type="ARBA" id="ARBA00022840"/>
    </source>
</evidence>
<evidence type="ECO:0000256" key="5">
    <source>
        <dbReference type="ARBA" id="ARBA00022705"/>
    </source>
</evidence>
<keyword evidence="9" id="KW-0227">DNA damage</keyword>
<dbReference type="EMBL" id="JAVRIC010000001">
    <property type="protein sequence ID" value="MDT0495778.1"/>
    <property type="molecule type" value="Genomic_DNA"/>
</dbReference>
<gene>
    <name evidence="9 11" type="primary">recF</name>
    <name evidence="11" type="ORF">RM530_00140</name>
</gene>
<dbReference type="RefSeq" id="WP_311363172.1">
    <property type="nucleotide sequence ID" value="NZ_JAVRIC010000001.1"/>
</dbReference>
<keyword evidence="5 9" id="KW-0235">DNA replication</keyword>
<dbReference type="InterPro" id="IPR001238">
    <property type="entry name" value="DNA-binding_RecF"/>
</dbReference>
<feature type="domain" description="RecF/RecN/SMC N-terminal" evidence="10">
    <location>
        <begin position="3"/>
        <end position="334"/>
    </location>
</feature>
<dbReference type="Proteomes" id="UP001254608">
    <property type="component" value="Unassembled WGS sequence"/>
</dbReference>
<evidence type="ECO:0000256" key="4">
    <source>
        <dbReference type="ARBA" id="ARBA00022490"/>
    </source>
</evidence>
<dbReference type="InterPro" id="IPR027417">
    <property type="entry name" value="P-loop_NTPase"/>
</dbReference>
<evidence type="ECO:0000256" key="9">
    <source>
        <dbReference type="HAMAP-Rule" id="MF_00365"/>
    </source>
</evidence>
<evidence type="ECO:0000259" key="10">
    <source>
        <dbReference type="Pfam" id="PF02463"/>
    </source>
</evidence>
<accession>A0ABU2WE35</accession>
<evidence type="ECO:0000256" key="8">
    <source>
        <dbReference type="ARBA" id="ARBA00023125"/>
    </source>
</evidence>
<keyword evidence="8 9" id="KW-0238">DNA-binding</keyword>
<keyword evidence="7 9" id="KW-0067">ATP-binding</keyword>
<dbReference type="HAMAP" id="MF_00365">
    <property type="entry name" value="RecF"/>
    <property type="match status" value="1"/>
</dbReference>
<feature type="binding site" evidence="9">
    <location>
        <begin position="30"/>
        <end position="37"/>
    </location>
    <ligand>
        <name>ATP</name>
        <dbReference type="ChEBI" id="CHEBI:30616"/>
    </ligand>
</feature>
<name>A0ABU2WE35_9GAMM</name>
<evidence type="ECO:0000313" key="12">
    <source>
        <dbReference type="Proteomes" id="UP001254608"/>
    </source>
</evidence>
<organism evidence="11 12">
    <name type="scientific">Banduia mediterranea</name>
    <dbReference type="NCBI Taxonomy" id="3075609"/>
    <lineage>
        <taxon>Bacteria</taxon>
        <taxon>Pseudomonadati</taxon>
        <taxon>Pseudomonadota</taxon>
        <taxon>Gammaproteobacteria</taxon>
        <taxon>Nevskiales</taxon>
        <taxon>Algiphilaceae</taxon>
        <taxon>Banduia</taxon>
    </lineage>
</organism>
<comment type="function">
    <text evidence="9">The RecF protein is involved in DNA metabolism; it is required for DNA replication and normal SOS inducibility. RecF binds preferentially to single-stranded, linear DNA. It also seems to bind ATP.</text>
</comment>
<dbReference type="SUPFAM" id="SSF52540">
    <property type="entry name" value="P-loop containing nucleoside triphosphate hydrolases"/>
    <property type="match status" value="1"/>
</dbReference>
<evidence type="ECO:0000256" key="3">
    <source>
        <dbReference type="ARBA" id="ARBA00020170"/>
    </source>
</evidence>
<dbReference type="Gene3D" id="1.20.1050.90">
    <property type="entry name" value="RecF/RecN/SMC, N-terminal domain"/>
    <property type="match status" value="1"/>
</dbReference>
<protein>
    <recommendedName>
        <fullName evidence="3 9">DNA replication and repair protein RecF</fullName>
    </recommendedName>
</protein>
<dbReference type="Gene3D" id="3.40.50.300">
    <property type="entry name" value="P-loop containing nucleotide triphosphate hydrolases"/>
    <property type="match status" value="1"/>
</dbReference>
<dbReference type="PANTHER" id="PTHR32182:SF0">
    <property type="entry name" value="DNA REPLICATION AND REPAIR PROTEIN RECF"/>
    <property type="match status" value="1"/>
</dbReference>
<dbReference type="InterPro" id="IPR003395">
    <property type="entry name" value="RecF/RecN/SMC_N"/>
</dbReference>
<keyword evidence="12" id="KW-1185">Reference proteome</keyword>
<dbReference type="PROSITE" id="PS00617">
    <property type="entry name" value="RECF_1"/>
    <property type="match status" value="1"/>
</dbReference>
<proteinExistence type="inferred from homology"/>